<dbReference type="OrthoDB" id="10003767at2759"/>
<comment type="caution">
    <text evidence="1">The sequence shown here is derived from an EMBL/GenBank/DDBJ whole genome shotgun (WGS) entry which is preliminary data.</text>
</comment>
<protein>
    <recommendedName>
        <fullName evidence="3">Aminoglycoside phosphotransferase domain-containing protein</fullName>
    </recommendedName>
</protein>
<sequence length="193" mass="21909">MRGVGTDNITPEPDEVLGDKIVWHRLYTRATLFFEQVEWGELAAIVSRHRDGISCSYHEKFSLGHFNMVRQIEFEDGVKWVARLRMPKIGGGFDREALHDESAMKCYAYWLNNRKHTSIPVPEVFCHDLSPDNKVGAPYILMEYIHGTAALDLKGVKGSTMSFGTPEQDQRFKQQMANIQLELSTFKTGVGDG</sequence>
<evidence type="ECO:0000313" key="2">
    <source>
        <dbReference type="Proteomes" id="UP000224634"/>
    </source>
</evidence>
<dbReference type="InterPro" id="IPR051678">
    <property type="entry name" value="AGP_Transferase"/>
</dbReference>
<gene>
    <name evidence="1" type="ORF">AJ80_03627</name>
</gene>
<dbReference type="EMBL" id="PDNA01000041">
    <property type="protein sequence ID" value="PGH20359.1"/>
    <property type="molecule type" value="Genomic_DNA"/>
</dbReference>
<name>A0A2B7YH12_POLH7</name>
<dbReference type="Proteomes" id="UP000224634">
    <property type="component" value="Unassembled WGS sequence"/>
</dbReference>
<evidence type="ECO:0000313" key="1">
    <source>
        <dbReference type="EMBL" id="PGH20359.1"/>
    </source>
</evidence>
<dbReference type="STRING" id="1447883.A0A2B7YH12"/>
<dbReference type="InterPro" id="IPR011009">
    <property type="entry name" value="Kinase-like_dom_sf"/>
</dbReference>
<dbReference type="AlphaFoldDB" id="A0A2B7YH12"/>
<dbReference type="SUPFAM" id="SSF56112">
    <property type="entry name" value="Protein kinase-like (PK-like)"/>
    <property type="match status" value="1"/>
</dbReference>
<dbReference type="PANTHER" id="PTHR21310">
    <property type="entry name" value="AMINOGLYCOSIDE PHOSPHOTRANSFERASE-RELATED-RELATED"/>
    <property type="match status" value="1"/>
</dbReference>
<organism evidence="1 2">
    <name type="scientific">Polytolypa hystricis (strain UAMH7299)</name>
    <dbReference type="NCBI Taxonomy" id="1447883"/>
    <lineage>
        <taxon>Eukaryota</taxon>
        <taxon>Fungi</taxon>
        <taxon>Dikarya</taxon>
        <taxon>Ascomycota</taxon>
        <taxon>Pezizomycotina</taxon>
        <taxon>Eurotiomycetes</taxon>
        <taxon>Eurotiomycetidae</taxon>
        <taxon>Onygenales</taxon>
        <taxon>Onygenales incertae sedis</taxon>
        <taxon>Polytolypa</taxon>
    </lineage>
</organism>
<accession>A0A2B7YH12</accession>
<reference evidence="1 2" key="1">
    <citation type="submission" date="2017-10" db="EMBL/GenBank/DDBJ databases">
        <title>Comparative genomics in systemic dimorphic fungi from Ajellomycetaceae.</title>
        <authorList>
            <person name="Munoz J.F."/>
            <person name="Mcewen J.G."/>
            <person name="Clay O.K."/>
            <person name="Cuomo C.A."/>
        </authorList>
    </citation>
    <scope>NUCLEOTIDE SEQUENCE [LARGE SCALE GENOMIC DNA]</scope>
    <source>
        <strain evidence="1 2">UAMH7299</strain>
    </source>
</reference>
<dbReference type="PANTHER" id="PTHR21310:SF15">
    <property type="entry name" value="AMINOGLYCOSIDE PHOSPHOTRANSFERASE DOMAIN-CONTAINING PROTEIN"/>
    <property type="match status" value="1"/>
</dbReference>
<evidence type="ECO:0008006" key="3">
    <source>
        <dbReference type="Google" id="ProtNLM"/>
    </source>
</evidence>
<proteinExistence type="predicted"/>
<keyword evidence="2" id="KW-1185">Reference proteome</keyword>